<feature type="domain" description="Outer membrane protein beta-barrel" evidence="2">
    <location>
        <begin position="23"/>
        <end position="202"/>
    </location>
</feature>
<dbReference type="InterPro" id="IPR027385">
    <property type="entry name" value="Beta-barrel_OMP"/>
</dbReference>
<dbReference type="OrthoDB" id="597758at2"/>
<sequence>MIIKYFSGILCITLVLFSSFPLLAGSPYAGLTVGLAYLNDSSLKGSKSGDLSYEDGEAFSYAHGLDFGCFRMEGEIGYQKNDFATYEPGGLDASGDLSILSLLANGYYYCEIPNTSVVPIISAGVGAASVELEEKTDDFSEDDIVLAYQVGAGLGVKVSPSVTVNAMYRYFSTQDASFQEGGNDIKIDISSHNVLLGLKVNF</sequence>
<dbReference type="InterPro" id="IPR011250">
    <property type="entry name" value="OMP/PagP_B-barrel"/>
</dbReference>
<dbReference type="HOGENOM" id="CLU_057473_3_1_10"/>
<accession>B3EJG2</accession>
<dbReference type="EMBL" id="CP001101">
    <property type="protein sequence ID" value="ACE04362.1"/>
    <property type="molecule type" value="Genomic_DNA"/>
</dbReference>
<dbReference type="Pfam" id="PF13505">
    <property type="entry name" value="OMP_b-brl"/>
    <property type="match status" value="1"/>
</dbReference>
<gene>
    <name evidence="3" type="ordered locus">Cphamn1_1435</name>
</gene>
<keyword evidence="1" id="KW-0732">Signal</keyword>
<dbReference type="Gene3D" id="2.40.160.20">
    <property type="match status" value="1"/>
</dbReference>
<dbReference type="eggNOG" id="COG3637">
    <property type="taxonomic scope" value="Bacteria"/>
</dbReference>
<name>B3EJG2_CHLPB</name>
<proteinExistence type="predicted"/>
<protein>
    <submittedName>
        <fullName evidence="3">Outer surface protein, putative</fullName>
    </submittedName>
</protein>
<dbReference type="KEGG" id="cpb:Cphamn1_1435"/>
<evidence type="ECO:0000313" key="3">
    <source>
        <dbReference type="EMBL" id="ACE04362.1"/>
    </source>
</evidence>
<reference evidence="3" key="1">
    <citation type="submission" date="2008-06" db="EMBL/GenBank/DDBJ databases">
        <title>Complete sequence of Chlorobium phaeobacteroides BS1.</title>
        <authorList>
            <consortium name="US DOE Joint Genome Institute"/>
            <person name="Lucas S."/>
            <person name="Copeland A."/>
            <person name="Lapidus A."/>
            <person name="Glavina del Rio T."/>
            <person name="Dalin E."/>
            <person name="Tice H."/>
            <person name="Bruce D."/>
            <person name="Goodwin L."/>
            <person name="Pitluck S."/>
            <person name="Schmutz J."/>
            <person name="Larimer F."/>
            <person name="Land M."/>
            <person name="Hauser L."/>
            <person name="Kyrpides N."/>
            <person name="Ovchinnikova G."/>
            <person name="Li T."/>
            <person name="Liu Z."/>
            <person name="Zhao F."/>
            <person name="Overmann J."/>
            <person name="Bryant D.A."/>
            <person name="Richardson P."/>
        </authorList>
    </citation>
    <scope>NUCLEOTIDE SEQUENCE [LARGE SCALE GENOMIC DNA]</scope>
    <source>
        <strain evidence="3">BS1</strain>
    </source>
</reference>
<evidence type="ECO:0000259" key="2">
    <source>
        <dbReference type="Pfam" id="PF13505"/>
    </source>
</evidence>
<dbReference type="STRING" id="331678.Cphamn1_1435"/>
<dbReference type="SUPFAM" id="SSF56925">
    <property type="entry name" value="OMPA-like"/>
    <property type="match status" value="1"/>
</dbReference>
<dbReference type="AlphaFoldDB" id="B3EJG2"/>
<evidence type="ECO:0000256" key="1">
    <source>
        <dbReference type="ARBA" id="ARBA00022729"/>
    </source>
</evidence>
<organism evidence="3">
    <name type="scientific">Chlorobium phaeobacteroides (strain BS1)</name>
    <dbReference type="NCBI Taxonomy" id="331678"/>
    <lineage>
        <taxon>Bacteria</taxon>
        <taxon>Pseudomonadati</taxon>
        <taxon>Chlorobiota</taxon>
        <taxon>Chlorobiia</taxon>
        <taxon>Chlorobiales</taxon>
        <taxon>Chlorobiaceae</taxon>
        <taxon>Chlorobium/Pelodictyon group</taxon>
        <taxon>Chlorobium</taxon>
    </lineage>
</organism>